<dbReference type="OrthoDB" id="9798386at2"/>
<feature type="active site" description="Charge relay system" evidence="10 11">
    <location>
        <position position="154"/>
    </location>
</feature>
<dbReference type="InterPro" id="IPR050131">
    <property type="entry name" value="Peptidase_S8_subtilisin-like"/>
</dbReference>
<dbReference type="PROSITE" id="PS51892">
    <property type="entry name" value="SUBTILASE"/>
    <property type="match status" value="1"/>
</dbReference>
<keyword evidence="3" id="KW-1003">Cell membrane</keyword>
<dbReference type="EMBL" id="PYAX01000006">
    <property type="protein sequence ID" value="PSL54757.1"/>
    <property type="molecule type" value="Genomic_DNA"/>
</dbReference>
<keyword evidence="8 13" id="KW-1133">Transmembrane helix</keyword>
<evidence type="ECO:0000313" key="16">
    <source>
        <dbReference type="EMBL" id="PSL54757.1"/>
    </source>
</evidence>
<dbReference type="InterPro" id="IPR023834">
    <property type="entry name" value="T7SS_pept_S8A_mycosin"/>
</dbReference>
<evidence type="ECO:0000256" key="1">
    <source>
        <dbReference type="ARBA" id="ARBA00004162"/>
    </source>
</evidence>
<keyword evidence="9 13" id="KW-0472">Membrane</keyword>
<comment type="subcellular location">
    <subcellularLocation>
        <location evidence="1">Cell membrane</location>
        <topology evidence="1">Single-pass membrane protein</topology>
    </subcellularLocation>
</comment>
<name>A0A2P8I8H8_SACCR</name>
<comment type="caution">
    <text evidence="16">The sequence shown here is derived from an EMBL/GenBank/DDBJ whole genome shotgun (WGS) entry which is preliminary data.</text>
</comment>
<evidence type="ECO:0000256" key="12">
    <source>
        <dbReference type="SAM" id="MobiDB-lite"/>
    </source>
</evidence>
<dbReference type="PANTHER" id="PTHR43806">
    <property type="entry name" value="PEPTIDASE S8"/>
    <property type="match status" value="1"/>
</dbReference>
<sequence length="490" mass="51374">MRIRKIAALSAVAATLVSAPGAFAQPSTTTPKATTTTAAPATTTANAAARPNSQPPPVNRSFLRGPEAPQEDVPYTQKTQCVTSGADRPIPNKPWGQMQLRLEEAHRFATGKDVKLAIIDTGVNANHPRLANRVIPGGDYVETEKKGVHDCDGHGTEVAGVAAASRDEATGFVGAAPDATVLAFRQTSDNFEFKDPTGKDSRETAGKVGTLAKAIVSAVDQGASVINISLTSCGDPTEPSDQERELQAAIDWAVNDRNVVIVTAAGNIDSEGGCRAQNDNEDPNRVNVVASPPWYADNVLSVASVGQNGQVSSFSVWGPWVSVAAPGEDIVTLDPNGQGLTDANRDPRSKQLAKIQGTSFASPYVAGVVALVRQRFPELKAKQVMERITATAQHPGNPTGRDHKVGYGIINPVAALTAELPSERPGAKPVVPEQLMTDLGPLNPPSSTPMIVALSGTGAGVGLLLLTMFIVHTVSRNRARRVPAPKRSSI</sequence>
<dbReference type="Gene3D" id="3.40.50.200">
    <property type="entry name" value="Peptidase S8/S53 domain"/>
    <property type="match status" value="1"/>
</dbReference>
<keyword evidence="6 11" id="KW-0378">Hydrolase</keyword>
<comment type="similarity">
    <text evidence="2 11">Belongs to the peptidase S8 family.</text>
</comment>
<evidence type="ECO:0000256" key="5">
    <source>
        <dbReference type="ARBA" id="ARBA00022692"/>
    </source>
</evidence>
<evidence type="ECO:0000256" key="7">
    <source>
        <dbReference type="ARBA" id="ARBA00022825"/>
    </source>
</evidence>
<evidence type="ECO:0000256" key="9">
    <source>
        <dbReference type="ARBA" id="ARBA00023136"/>
    </source>
</evidence>
<keyword evidence="17" id="KW-1185">Reference proteome</keyword>
<dbReference type="RefSeq" id="WP_106616810.1">
    <property type="nucleotide sequence ID" value="NZ_PYAX01000006.1"/>
</dbReference>
<dbReference type="InterPro" id="IPR036852">
    <property type="entry name" value="Peptidase_S8/S53_dom_sf"/>
</dbReference>
<evidence type="ECO:0000256" key="6">
    <source>
        <dbReference type="ARBA" id="ARBA00022801"/>
    </source>
</evidence>
<gene>
    <name evidence="16" type="ORF">B0I31_106273</name>
</gene>
<evidence type="ECO:0000256" key="2">
    <source>
        <dbReference type="ARBA" id="ARBA00011073"/>
    </source>
</evidence>
<keyword evidence="4 11" id="KW-0645">Protease</keyword>
<dbReference type="PRINTS" id="PR00723">
    <property type="entry name" value="SUBTILISIN"/>
</dbReference>
<feature type="region of interest" description="Disordered" evidence="12">
    <location>
        <begin position="44"/>
        <end position="92"/>
    </location>
</feature>
<dbReference type="InterPro" id="IPR000209">
    <property type="entry name" value="Peptidase_S8/S53_dom"/>
</dbReference>
<dbReference type="InterPro" id="IPR022398">
    <property type="entry name" value="Peptidase_S8_His-AS"/>
</dbReference>
<evidence type="ECO:0000259" key="15">
    <source>
        <dbReference type="Pfam" id="PF00082"/>
    </source>
</evidence>
<evidence type="ECO:0000256" key="4">
    <source>
        <dbReference type="ARBA" id="ARBA00022670"/>
    </source>
</evidence>
<feature type="active site" description="Charge relay system" evidence="10 11">
    <location>
        <position position="120"/>
    </location>
</feature>
<reference evidence="16 17" key="1">
    <citation type="submission" date="2018-03" db="EMBL/GenBank/DDBJ databases">
        <title>Genomic Encyclopedia of Type Strains, Phase III (KMG-III): the genomes of soil and plant-associated and newly described type strains.</title>
        <authorList>
            <person name="Whitman W."/>
        </authorList>
    </citation>
    <scope>NUCLEOTIDE SEQUENCE [LARGE SCALE GENOMIC DNA]</scope>
    <source>
        <strain evidence="16 17">CGMCC 4.7097</strain>
    </source>
</reference>
<evidence type="ECO:0000256" key="13">
    <source>
        <dbReference type="SAM" id="Phobius"/>
    </source>
</evidence>
<evidence type="ECO:0000256" key="3">
    <source>
        <dbReference type="ARBA" id="ARBA00022475"/>
    </source>
</evidence>
<dbReference type="NCBIfam" id="TIGR03921">
    <property type="entry name" value="T7SS_mycosin"/>
    <property type="match status" value="1"/>
</dbReference>
<evidence type="ECO:0000256" key="10">
    <source>
        <dbReference type="PIRSR" id="PIRSR615500-1"/>
    </source>
</evidence>
<dbReference type="PROSITE" id="PS00138">
    <property type="entry name" value="SUBTILASE_SER"/>
    <property type="match status" value="1"/>
</dbReference>
<evidence type="ECO:0000313" key="17">
    <source>
        <dbReference type="Proteomes" id="UP000241118"/>
    </source>
</evidence>
<feature type="chain" id="PRO_5015197694" evidence="14">
    <location>
        <begin position="25"/>
        <end position="490"/>
    </location>
</feature>
<protein>
    <submittedName>
        <fullName evidence="16">Membrane-anchored mycosin MYCP</fullName>
    </submittedName>
</protein>
<dbReference type="PANTHER" id="PTHR43806:SF11">
    <property type="entry name" value="CEREVISIN-RELATED"/>
    <property type="match status" value="1"/>
</dbReference>
<feature type="active site" description="Charge relay system" evidence="10 11">
    <location>
        <position position="359"/>
    </location>
</feature>
<dbReference type="GO" id="GO:0005886">
    <property type="term" value="C:plasma membrane"/>
    <property type="evidence" value="ECO:0007669"/>
    <property type="project" value="UniProtKB-SubCell"/>
</dbReference>
<feature type="transmembrane region" description="Helical" evidence="13">
    <location>
        <begin position="450"/>
        <end position="471"/>
    </location>
</feature>
<dbReference type="PROSITE" id="PS00137">
    <property type="entry name" value="SUBTILASE_HIS"/>
    <property type="match status" value="1"/>
</dbReference>
<dbReference type="Proteomes" id="UP000241118">
    <property type="component" value="Unassembled WGS sequence"/>
</dbReference>
<keyword evidence="5 13" id="KW-0812">Transmembrane</keyword>
<accession>A0A2P8I8H8</accession>
<dbReference type="InterPro" id="IPR015500">
    <property type="entry name" value="Peptidase_S8_subtilisin-rel"/>
</dbReference>
<dbReference type="GO" id="GO:0006508">
    <property type="term" value="P:proteolysis"/>
    <property type="evidence" value="ECO:0007669"/>
    <property type="project" value="UniProtKB-KW"/>
</dbReference>
<organism evidence="16 17">
    <name type="scientific">Saccharothrix carnea</name>
    <dbReference type="NCBI Taxonomy" id="1280637"/>
    <lineage>
        <taxon>Bacteria</taxon>
        <taxon>Bacillati</taxon>
        <taxon>Actinomycetota</taxon>
        <taxon>Actinomycetes</taxon>
        <taxon>Pseudonocardiales</taxon>
        <taxon>Pseudonocardiaceae</taxon>
        <taxon>Saccharothrix</taxon>
    </lineage>
</organism>
<feature type="domain" description="Peptidase S8/S53" evidence="15">
    <location>
        <begin position="111"/>
        <end position="408"/>
    </location>
</feature>
<dbReference type="InterPro" id="IPR023828">
    <property type="entry name" value="Peptidase_S8_Ser-AS"/>
</dbReference>
<dbReference type="GO" id="GO:0004252">
    <property type="term" value="F:serine-type endopeptidase activity"/>
    <property type="evidence" value="ECO:0007669"/>
    <property type="project" value="UniProtKB-UniRule"/>
</dbReference>
<keyword evidence="14" id="KW-0732">Signal</keyword>
<dbReference type="SUPFAM" id="SSF52743">
    <property type="entry name" value="Subtilisin-like"/>
    <property type="match status" value="1"/>
</dbReference>
<evidence type="ECO:0000256" key="14">
    <source>
        <dbReference type="SAM" id="SignalP"/>
    </source>
</evidence>
<dbReference type="Pfam" id="PF00082">
    <property type="entry name" value="Peptidase_S8"/>
    <property type="match status" value="1"/>
</dbReference>
<dbReference type="AlphaFoldDB" id="A0A2P8I8H8"/>
<keyword evidence="7 11" id="KW-0720">Serine protease</keyword>
<evidence type="ECO:0000256" key="8">
    <source>
        <dbReference type="ARBA" id="ARBA00022989"/>
    </source>
</evidence>
<proteinExistence type="inferred from homology"/>
<evidence type="ECO:0000256" key="11">
    <source>
        <dbReference type="PROSITE-ProRule" id="PRU01240"/>
    </source>
</evidence>
<feature type="signal peptide" evidence="14">
    <location>
        <begin position="1"/>
        <end position="24"/>
    </location>
</feature>